<evidence type="ECO:0000259" key="4">
    <source>
        <dbReference type="PROSITE" id="PS51462"/>
    </source>
</evidence>
<feature type="domain" description="Nudix hydrolase" evidence="4">
    <location>
        <begin position="14"/>
        <end position="144"/>
    </location>
</feature>
<dbReference type="CDD" id="cd18876">
    <property type="entry name" value="NUDIX_Hydrolase"/>
    <property type="match status" value="1"/>
</dbReference>
<dbReference type="PANTHER" id="PTHR43046:SF12">
    <property type="entry name" value="GDP-MANNOSE MANNOSYL HYDROLASE"/>
    <property type="match status" value="1"/>
</dbReference>
<dbReference type="InterPro" id="IPR000086">
    <property type="entry name" value="NUDIX_hydrolase_dom"/>
</dbReference>
<evidence type="ECO:0000313" key="5">
    <source>
        <dbReference type="EMBL" id="MBB1154017.1"/>
    </source>
</evidence>
<evidence type="ECO:0000256" key="2">
    <source>
        <dbReference type="ARBA" id="ARBA00022801"/>
    </source>
</evidence>
<dbReference type="Gene3D" id="3.90.79.10">
    <property type="entry name" value="Nucleoside Triphosphate Pyrophosphohydrolase"/>
    <property type="match status" value="1"/>
</dbReference>
<sequence length="163" mass="17814">MDLLPFDEYVRSLPRKRMSAGVLIRDDAERVLFVVPSYKEHWDIPGGVCEDGEAPWRTARRECAEEIGIDRSLGPLLVIDYVPSDGRMPEGLAFIFDGGRITADDAARLKLTDPEILSVQLLSLDDAAPRLKPSLGRRIHAALAAVQAGEAPVICEDGHPVTG</sequence>
<dbReference type="Pfam" id="PF00293">
    <property type="entry name" value="NUDIX"/>
    <property type="match status" value="1"/>
</dbReference>
<dbReference type="Proteomes" id="UP000526734">
    <property type="component" value="Unassembled WGS sequence"/>
</dbReference>
<keyword evidence="2 5" id="KW-0378">Hydrolase</keyword>
<dbReference type="InterPro" id="IPR015797">
    <property type="entry name" value="NUDIX_hydrolase-like_dom_sf"/>
</dbReference>
<evidence type="ECO:0000256" key="1">
    <source>
        <dbReference type="ARBA" id="ARBA00001946"/>
    </source>
</evidence>
<organism evidence="5 6">
    <name type="scientific">Amycolatopsis dendrobii</name>
    <dbReference type="NCBI Taxonomy" id="2760662"/>
    <lineage>
        <taxon>Bacteria</taxon>
        <taxon>Bacillati</taxon>
        <taxon>Actinomycetota</taxon>
        <taxon>Actinomycetes</taxon>
        <taxon>Pseudonocardiales</taxon>
        <taxon>Pseudonocardiaceae</taxon>
        <taxon>Amycolatopsis</taxon>
    </lineage>
</organism>
<evidence type="ECO:0000313" key="6">
    <source>
        <dbReference type="Proteomes" id="UP000526734"/>
    </source>
</evidence>
<dbReference type="SUPFAM" id="SSF55811">
    <property type="entry name" value="Nudix"/>
    <property type="match status" value="1"/>
</dbReference>
<proteinExistence type="predicted"/>
<name>A0A7W3ZAM4_9PSEU</name>
<dbReference type="AlphaFoldDB" id="A0A7W3ZAM4"/>
<keyword evidence="3" id="KW-0460">Magnesium</keyword>
<dbReference type="PANTHER" id="PTHR43046">
    <property type="entry name" value="GDP-MANNOSE MANNOSYL HYDROLASE"/>
    <property type="match status" value="1"/>
</dbReference>
<keyword evidence="6" id="KW-1185">Reference proteome</keyword>
<comment type="caution">
    <text evidence="5">The sequence shown here is derived from an EMBL/GenBank/DDBJ whole genome shotgun (WGS) entry which is preliminary data.</text>
</comment>
<reference evidence="5 6" key="1">
    <citation type="submission" date="2020-08" db="EMBL/GenBank/DDBJ databases">
        <title>Amycolatopsis sp. nov. DR6-1 isolated from Dendrobium heterocarpum.</title>
        <authorList>
            <person name="Tedsree N."/>
            <person name="Kuncharoen N."/>
            <person name="Likhitwitayawuid K."/>
            <person name="Tanasupawat S."/>
        </authorList>
    </citation>
    <scope>NUCLEOTIDE SEQUENCE [LARGE SCALE GENOMIC DNA]</scope>
    <source>
        <strain evidence="5 6">DR6-1</strain>
    </source>
</reference>
<dbReference type="EMBL" id="JACGZW010000004">
    <property type="protein sequence ID" value="MBB1154017.1"/>
    <property type="molecule type" value="Genomic_DNA"/>
</dbReference>
<accession>A0A7W3ZAM4</accession>
<dbReference type="GO" id="GO:0016787">
    <property type="term" value="F:hydrolase activity"/>
    <property type="evidence" value="ECO:0007669"/>
    <property type="project" value="UniProtKB-KW"/>
</dbReference>
<dbReference type="RefSeq" id="WP_182891107.1">
    <property type="nucleotide sequence ID" value="NZ_JACGZW010000004.1"/>
</dbReference>
<protein>
    <submittedName>
        <fullName evidence="5">NUDIX hydrolase</fullName>
    </submittedName>
</protein>
<gene>
    <name evidence="5" type="ORF">H4281_12815</name>
</gene>
<dbReference type="PROSITE" id="PS51462">
    <property type="entry name" value="NUDIX"/>
    <property type="match status" value="1"/>
</dbReference>
<evidence type="ECO:0000256" key="3">
    <source>
        <dbReference type="ARBA" id="ARBA00022842"/>
    </source>
</evidence>
<comment type="cofactor">
    <cofactor evidence="1">
        <name>Mg(2+)</name>
        <dbReference type="ChEBI" id="CHEBI:18420"/>
    </cofactor>
</comment>